<evidence type="ECO:0000259" key="2">
    <source>
        <dbReference type="Pfam" id="PF11127"/>
    </source>
</evidence>
<dbReference type="STRING" id="1218173.BALCAV_0222175"/>
<sequence length="80" mass="8787">MKQNIGICDALIRITIGFVLLAWTGSKCANRHTRDFPLIAGLIGALKVAEGITRFCPVIYLVQKQKGYKQESPNEAVNPS</sequence>
<reference evidence="4 6" key="2">
    <citation type="submission" date="2014-01" db="EMBL/GenBank/DDBJ databases">
        <title>Draft genome sequencing of Bacillus alcalophilus CGMCC 1.3604.</title>
        <authorList>
            <person name="Yang J."/>
            <person name="Diao L."/>
            <person name="Yang S."/>
        </authorList>
    </citation>
    <scope>NUCLEOTIDE SEQUENCE [LARGE SCALE GENOMIC DNA]</scope>
    <source>
        <strain evidence="4 6">CGMCC 1.3604</strain>
    </source>
</reference>
<feature type="transmembrane region" description="Helical" evidence="1">
    <location>
        <begin position="38"/>
        <end position="62"/>
    </location>
</feature>
<feature type="domain" description="Inner membrane protein YgaP-like transmembrane" evidence="2">
    <location>
        <begin position="1"/>
        <end position="64"/>
    </location>
</feature>
<dbReference type="AlphaFoldDB" id="A0A094X9Q8"/>
<accession>A0A094X9Q8</accession>
<evidence type="ECO:0000313" key="5">
    <source>
        <dbReference type="Proteomes" id="UP000002754"/>
    </source>
</evidence>
<dbReference type="EMBL" id="ALPT02000140">
    <property type="protein sequence ID" value="KGA95510.1"/>
    <property type="molecule type" value="Genomic_DNA"/>
</dbReference>
<evidence type="ECO:0000313" key="4">
    <source>
        <dbReference type="EMBL" id="THG88696.1"/>
    </source>
</evidence>
<keyword evidence="5" id="KW-1185">Reference proteome</keyword>
<keyword evidence="1" id="KW-1133">Transmembrane helix</keyword>
<dbReference type="Pfam" id="PF11127">
    <property type="entry name" value="YgaP-like_TM"/>
    <property type="match status" value="1"/>
</dbReference>
<gene>
    <name evidence="4" type="ORF">AJ85_00715</name>
    <name evidence="3" type="ORF">BALCAV_0222175</name>
</gene>
<name>A0A094X9Q8_ALKAL</name>
<evidence type="ECO:0000256" key="1">
    <source>
        <dbReference type="SAM" id="Phobius"/>
    </source>
</evidence>
<dbReference type="RefSeq" id="WP_003324857.1">
    <property type="nucleotide sequence ID" value="NZ_ALPT02000140.1"/>
</dbReference>
<dbReference type="Proteomes" id="UP000297014">
    <property type="component" value="Unassembled WGS sequence"/>
</dbReference>
<dbReference type="InterPro" id="IPR021309">
    <property type="entry name" value="YgaP-like_TM"/>
</dbReference>
<reference evidence="3 5" key="1">
    <citation type="journal article" date="2014" name="Genome Announc.">
        <title>Draft Genome Sequence of Bacillus alcalophilus AV1934, a Classic Alkaliphile Isolated from Human Feces in 1934.</title>
        <authorList>
            <person name="Attie O."/>
            <person name="Jayaprakash A."/>
            <person name="Shah H."/>
            <person name="Paulsen I.T."/>
            <person name="Morino M."/>
            <person name="Takahashi Y."/>
            <person name="Narumi I."/>
            <person name="Sachidanandam R."/>
            <person name="Satoh K."/>
            <person name="Ito M."/>
            <person name="Krulwich T.A."/>
        </authorList>
    </citation>
    <scope>NUCLEOTIDE SEQUENCE [LARGE SCALE GENOMIC DNA]</scope>
    <source>
        <strain evidence="3 5">AV1934</strain>
    </source>
</reference>
<dbReference type="Proteomes" id="UP000002754">
    <property type="component" value="Unassembled WGS sequence"/>
</dbReference>
<keyword evidence="1" id="KW-0472">Membrane</keyword>
<proteinExistence type="predicted"/>
<feature type="transmembrane region" description="Helical" evidence="1">
    <location>
        <begin position="7"/>
        <end position="26"/>
    </location>
</feature>
<protein>
    <recommendedName>
        <fullName evidence="2">Inner membrane protein YgaP-like transmembrane domain-containing protein</fullName>
    </recommendedName>
</protein>
<evidence type="ECO:0000313" key="3">
    <source>
        <dbReference type="EMBL" id="KGA95510.1"/>
    </source>
</evidence>
<evidence type="ECO:0000313" key="6">
    <source>
        <dbReference type="Proteomes" id="UP000297014"/>
    </source>
</evidence>
<dbReference type="EMBL" id="JALP01000334">
    <property type="protein sequence ID" value="THG88696.1"/>
    <property type="molecule type" value="Genomic_DNA"/>
</dbReference>
<keyword evidence="1" id="KW-0812">Transmembrane</keyword>
<organism evidence="3 5">
    <name type="scientific">Alkalihalobacillus alcalophilus ATCC 27647 = CGMCC 1.3604</name>
    <dbReference type="NCBI Taxonomy" id="1218173"/>
    <lineage>
        <taxon>Bacteria</taxon>
        <taxon>Bacillati</taxon>
        <taxon>Bacillota</taxon>
        <taxon>Bacilli</taxon>
        <taxon>Bacillales</taxon>
        <taxon>Bacillaceae</taxon>
        <taxon>Alkalihalobacillus</taxon>
    </lineage>
</organism>
<dbReference type="OrthoDB" id="5405951at2"/>
<comment type="caution">
    <text evidence="3">The sequence shown here is derived from an EMBL/GenBank/DDBJ whole genome shotgun (WGS) entry which is preliminary data.</text>
</comment>